<gene>
    <name evidence="3" type="ORF">E2562_035301</name>
</gene>
<feature type="compositionally biased region" description="Low complexity" evidence="2">
    <location>
        <begin position="64"/>
        <end position="74"/>
    </location>
</feature>
<evidence type="ECO:0000256" key="1">
    <source>
        <dbReference type="ARBA" id="ARBA00022679"/>
    </source>
</evidence>
<organism evidence="3 4">
    <name type="scientific">Oryza meyeriana var. granulata</name>
    <dbReference type="NCBI Taxonomy" id="110450"/>
    <lineage>
        <taxon>Eukaryota</taxon>
        <taxon>Viridiplantae</taxon>
        <taxon>Streptophyta</taxon>
        <taxon>Embryophyta</taxon>
        <taxon>Tracheophyta</taxon>
        <taxon>Spermatophyta</taxon>
        <taxon>Magnoliopsida</taxon>
        <taxon>Liliopsida</taxon>
        <taxon>Poales</taxon>
        <taxon>Poaceae</taxon>
        <taxon>BOP clade</taxon>
        <taxon>Oryzoideae</taxon>
        <taxon>Oryzeae</taxon>
        <taxon>Oryzinae</taxon>
        <taxon>Oryza</taxon>
        <taxon>Oryza meyeriana</taxon>
    </lineage>
</organism>
<protein>
    <submittedName>
        <fullName evidence="3">Uncharacterized protein</fullName>
    </submittedName>
</protein>
<dbReference type="AlphaFoldDB" id="A0A6G1CLZ5"/>
<dbReference type="InterPro" id="IPR023213">
    <property type="entry name" value="CAT-like_dom_sf"/>
</dbReference>
<sequence>MGTSNSPRFEVYGNDFGWGRPVGVRTGGGNKLDGKMTVYEGRDGGAGQHGARDVPARHRRRSRGSSPTRSSWAP</sequence>
<dbReference type="Gene3D" id="3.30.559.10">
    <property type="entry name" value="Chloramphenicol acetyltransferase-like domain"/>
    <property type="match status" value="1"/>
</dbReference>
<dbReference type="OrthoDB" id="686691at2759"/>
<feature type="region of interest" description="Disordered" evidence="2">
    <location>
        <begin position="1"/>
        <end position="74"/>
    </location>
</feature>
<dbReference type="Proteomes" id="UP000479710">
    <property type="component" value="Unassembled WGS sequence"/>
</dbReference>
<evidence type="ECO:0000313" key="4">
    <source>
        <dbReference type="Proteomes" id="UP000479710"/>
    </source>
</evidence>
<evidence type="ECO:0000256" key="2">
    <source>
        <dbReference type="SAM" id="MobiDB-lite"/>
    </source>
</evidence>
<keyword evidence="1" id="KW-0808">Transferase</keyword>
<accession>A0A6G1CLZ5</accession>
<keyword evidence="4" id="KW-1185">Reference proteome</keyword>
<dbReference type="Pfam" id="PF02458">
    <property type="entry name" value="Transferase"/>
    <property type="match status" value="1"/>
</dbReference>
<dbReference type="InterPro" id="IPR051283">
    <property type="entry name" value="Sec_Metabolite_Acyltrans"/>
</dbReference>
<reference evidence="3 4" key="1">
    <citation type="submission" date="2019-11" db="EMBL/GenBank/DDBJ databases">
        <title>Whole genome sequence of Oryza granulata.</title>
        <authorList>
            <person name="Li W."/>
        </authorList>
    </citation>
    <scope>NUCLEOTIDE SEQUENCE [LARGE SCALE GENOMIC DNA]</scope>
    <source>
        <strain evidence="4">cv. Menghai</strain>
        <tissue evidence="3">Leaf</tissue>
    </source>
</reference>
<name>A0A6G1CLZ5_9ORYZ</name>
<dbReference type="EMBL" id="SPHZ02000009">
    <property type="protein sequence ID" value="KAF0900804.1"/>
    <property type="molecule type" value="Genomic_DNA"/>
</dbReference>
<dbReference type="PANTHER" id="PTHR31896">
    <property type="entry name" value="FAMILY REGULATORY PROTEIN, PUTATIVE (AFU_ORTHOLOGUE AFUA_3G14730)-RELATED"/>
    <property type="match status" value="1"/>
</dbReference>
<dbReference type="PANTHER" id="PTHR31896:SF43">
    <property type="entry name" value="PROTEIN ENHANCED PSEUDOMONAS SUSCEPTIBILITY 1"/>
    <property type="match status" value="1"/>
</dbReference>
<dbReference type="GO" id="GO:0050734">
    <property type="term" value="F:hydroxycinnamoyltransferase activity"/>
    <property type="evidence" value="ECO:0007669"/>
    <property type="project" value="UniProtKB-ARBA"/>
</dbReference>
<comment type="caution">
    <text evidence="3">The sequence shown here is derived from an EMBL/GenBank/DDBJ whole genome shotgun (WGS) entry which is preliminary data.</text>
</comment>
<evidence type="ECO:0000313" key="3">
    <source>
        <dbReference type="EMBL" id="KAF0900804.1"/>
    </source>
</evidence>
<proteinExistence type="predicted"/>